<gene>
    <name evidence="1" type="ORF">XELAEV_18033667mg</name>
</gene>
<name>A0A974CJP2_XENLA</name>
<reference evidence="2" key="1">
    <citation type="journal article" date="2016" name="Nature">
        <title>Genome evolution in the allotetraploid frog Xenopus laevis.</title>
        <authorList>
            <person name="Session A.M."/>
            <person name="Uno Y."/>
            <person name="Kwon T."/>
            <person name="Chapman J.A."/>
            <person name="Toyoda A."/>
            <person name="Takahashi S."/>
            <person name="Fukui A."/>
            <person name="Hikosaka A."/>
            <person name="Suzuki A."/>
            <person name="Kondo M."/>
            <person name="van Heeringen S.J."/>
            <person name="Quigley I."/>
            <person name="Heinz S."/>
            <person name="Ogino H."/>
            <person name="Ochi H."/>
            <person name="Hellsten U."/>
            <person name="Lyons J.B."/>
            <person name="Simakov O."/>
            <person name="Putnam N."/>
            <person name="Stites J."/>
            <person name="Kuroki Y."/>
            <person name="Tanaka T."/>
            <person name="Michiue T."/>
            <person name="Watanabe M."/>
            <person name="Bogdanovic O."/>
            <person name="Lister R."/>
            <person name="Georgiou G."/>
            <person name="Paranjpe S.S."/>
            <person name="van Kruijsbergen I."/>
            <person name="Shu S."/>
            <person name="Carlson J."/>
            <person name="Kinoshita T."/>
            <person name="Ohta Y."/>
            <person name="Mawaribuchi S."/>
            <person name="Jenkins J."/>
            <person name="Grimwood J."/>
            <person name="Schmutz J."/>
            <person name="Mitros T."/>
            <person name="Mozaffari S.V."/>
            <person name="Suzuki Y."/>
            <person name="Haramoto Y."/>
            <person name="Yamamoto T.S."/>
            <person name="Takagi C."/>
            <person name="Heald R."/>
            <person name="Miller K."/>
            <person name="Haudenschild C."/>
            <person name="Kitzman J."/>
            <person name="Nakayama T."/>
            <person name="Izutsu Y."/>
            <person name="Robert J."/>
            <person name="Fortriede J."/>
            <person name="Burns K."/>
            <person name="Lotay V."/>
            <person name="Karimi K."/>
            <person name="Yasuoka Y."/>
            <person name="Dichmann D.S."/>
            <person name="Flajnik M.F."/>
            <person name="Houston D.W."/>
            <person name="Shendure J."/>
            <person name="DuPasquier L."/>
            <person name="Vize P.D."/>
            <person name="Zorn A.M."/>
            <person name="Ito M."/>
            <person name="Marcotte E.M."/>
            <person name="Wallingford J.B."/>
            <person name="Ito Y."/>
            <person name="Asashima M."/>
            <person name="Ueno N."/>
            <person name="Matsuda Y."/>
            <person name="Veenstra G.J."/>
            <person name="Fujiyama A."/>
            <person name="Harland R.M."/>
            <person name="Taira M."/>
            <person name="Rokhsar D.S."/>
        </authorList>
    </citation>
    <scope>NUCLEOTIDE SEQUENCE [LARGE SCALE GENOMIC DNA]</scope>
    <source>
        <strain evidence="2">J</strain>
    </source>
</reference>
<dbReference type="EMBL" id="CM004477">
    <property type="protein sequence ID" value="OCT74680.1"/>
    <property type="molecule type" value="Genomic_DNA"/>
</dbReference>
<evidence type="ECO:0000313" key="1">
    <source>
        <dbReference type="EMBL" id="OCT74680.1"/>
    </source>
</evidence>
<protein>
    <submittedName>
        <fullName evidence="1">Uncharacterized protein</fullName>
    </submittedName>
</protein>
<sequence>MNMGLCLTPSRHKSEALSIGKMLFSRYREKGAQSCWTCMPYVFDIILKCNYSSNQHLTSAPRAASRIRTRNKQIPHCFKCSYRCVIQLYFATLFQESEPAAMN</sequence>
<evidence type="ECO:0000313" key="2">
    <source>
        <dbReference type="Proteomes" id="UP000694892"/>
    </source>
</evidence>
<organism evidence="1 2">
    <name type="scientific">Xenopus laevis</name>
    <name type="common">African clawed frog</name>
    <dbReference type="NCBI Taxonomy" id="8355"/>
    <lineage>
        <taxon>Eukaryota</taxon>
        <taxon>Metazoa</taxon>
        <taxon>Chordata</taxon>
        <taxon>Craniata</taxon>
        <taxon>Vertebrata</taxon>
        <taxon>Euteleostomi</taxon>
        <taxon>Amphibia</taxon>
        <taxon>Batrachia</taxon>
        <taxon>Anura</taxon>
        <taxon>Pipoidea</taxon>
        <taxon>Pipidae</taxon>
        <taxon>Xenopodinae</taxon>
        <taxon>Xenopus</taxon>
        <taxon>Xenopus</taxon>
    </lineage>
</organism>
<dbReference type="AlphaFoldDB" id="A0A974CJP2"/>
<accession>A0A974CJP2</accession>
<dbReference type="Proteomes" id="UP000694892">
    <property type="component" value="Chromosome 6S"/>
</dbReference>
<proteinExistence type="predicted"/>